<evidence type="ECO:0000313" key="1">
    <source>
        <dbReference type="EMBL" id="KAJ8624759.1"/>
    </source>
</evidence>
<reference evidence="1 2" key="1">
    <citation type="journal article" date="2022" name="Hortic Res">
        <title>A haplotype resolved chromosomal level avocado genome allows analysis of novel avocado genes.</title>
        <authorList>
            <person name="Nath O."/>
            <person name="Fletcher S.J."/>
            <person name="Hayward A."/>
            <person name="Shaw L.M."/>
            <person name="Masouleh A.K."/>
            <person name="Furtado A."/>
            <person name="Henry R.J."/>
            <person name="Mitter N."/>
        </authorList>
    </citation>
    <scope>NUCLEOTIDE SEQUENCE [LARGE SCALE GENOMIC DNA]</scope>
    <source>
        <strain evidence="2">cv. Hass</strain>
    </source>
</reference>
<dbReference type="EMBL" id="CM056819">
    <property type="protein sequence ID" value="KAJ8624759.1"/>
    <property type="molecule type" value="Genomic_DNA"/>
</dbReference>
<accession>A0ACC2KU48</accession>
<organism evidence="1 2">
    <name type="scientific">Persea americana</name>
    <name type="common">Avocado</name>
    <dbReference type="NCBI Taxonomy" id="3435"/>
    <lineage>
        <taxon>Eukaryota</taxon>
        <taxon>Viridiplantae</taxon>
        <taxon>Streptophyta</taxon>
        <taxon>Embryophyta</taxon>
        <taxon>Tracheophyta</taxon>
        <taxon>Spermatophyta</taxon>
        <taxon>Magnoliopsida</taxon>
        <taxon>Magnoliidae</taxon>
        <taxon>Laurales</taxon>
        <taxon>Lauraceae</taxon>
        <taxon>Persea</taxon>
    </lineage>
</organism>
<name>A0ACC2KU48_PERAE</name>
<gene>
    <name evidence="1" type="ORF">MRB53_033289</name>
</gene>
<keyword evidence="2" id="KW-1185">Reference proteome</keyword>
<proteinExistence type="predicted"/>
<sequence length="480" mass="52313">MTLKLFFLCFAPSFTSSSILPLLLFFLLVHIGFYGQTVDAKKPLVPALIVFGDSIVDPGNNNKLSTIVKCNFPPYGKDFTQHIPTGRFSNGKIPSDLIAASLGIKEVLPAYLDPNLTPEDLLTGVSFASGGSGYDDLTPKIVSVLSLSDQLELFKEYVRKLKSIAGEERAATIVSESIYISIIGTDDIANTYFGTPLRRPQYDVSSYSDLIANSASDFYEELYNLGARKIGVVGLPPVGCVPSQRTLAGGITRDCVEYYNQVARLVNSKISNKLEMLSAKLSEPGILYIDIYTVLDDVIRRPFKYGFEVPNKGCCGTGVVEVSILCNPATPPCPDVSKNAAQFPSYSPFVFPGNNEWAAELRVAPKISGNPENQNQGEFLRSATATRPNQPLLFPLVTATGNQNQNDNTLLPSPAAFNWVQNPSSPSLQAMRRPLVSNLQRVRSESKPRLLLCAATVKPQQSVLHTLISPILFSCNFSVP</sequence>
<evidence type="ECO:0000313" key="2">
    <source>
        <dbReference type="Proteomes" id="UP001234297"/>
    </source>
</evidence>
<protein>
    <submittedName>
        <fullName evidence="1">Uncharacterized protein</fullName>
    </submittedName>
</protein>
<comment type="caution">
    <text evidence="1">The sequence shown here is derived from an EMBL/GenBank/DDBJ whole genome shotgun (WGS) entry which is preliminary data.</text>
</comment>
<dbReference type="Proteomes" id="UP001234297">
    <property type="component" value="Chromosome 11"/>
</dbReference>